<gene>
    <name evidence="1" type="ORF">HF521_017320</name>
</gene>
<evidence type="ECO:0000313" key="1">
    <source>
        <dbReference type="EMBL" id="KAF7708263.1"/>
    </source>
</evidence>
<dbReference type="AlphaFoldDB" id="A0A8T0BPJ0"/>
<accession>A0A8T0BPJ0</accession>
<reference evidence="1" key="1">
    <citation type="submission" date="2020-08" db="EMBL/GenBank/DDBJ databases">
        <title>Chromosome-level assembly of Southern catfish (Silurus meridionalis) provides insights into visual adaptation to the nocturnal and benthic lifestyles.</title>
        <authorList>
            <person name="Zhang Y."/>
            <person name="Wang D."/>
            <person name="Peng Z."/>
        </authorList>
    </citation>
    <scope>NUCLEOTIDE SEQUENCE</scope>
    <source>
        <strain evidence="1">SWU-2019-XX</strain>
        <tissue evidence="1">Muscle</tissue>
    </source>
</reference>
<dbReference type="Proteomes" id="UP000606274">
    <property type="component" value="Unassembled WGS sequence"/>
</dbReference>
<evidence type="ECO:0000313" key="2">
    <source>
        <dbReference type="Proteomes" id="UP000606274"/>
    </source>
</evidence>
<organism evidence="1 2">
    <name type="scientific">Silurus meridionalis</name>
    <name type="common">Southern catfish</name>
    <name type="synonym">Silurus soldatovi meridionalis</name>
    <dbReference type="NCBI Taxonomy" id="175797"/>
    <lineage>
        <taxon>Eukaryota</taxon>
        <taxon>Metazoa</taxon>
        <taxon>Chordata</taxon>
        <taxon>Craniata</taxon>
        <taxon>Vertebrata</taxon>
        <taxon>Euteleostomi</taxon>
        <taxon>Actinopterygii</taxon>
        <taxon>Neopterygii</taxon>
        <taxon>Teleostei</taxon>
        <taxon>Ostariophysi</taxon>
        <taxon>Siluriformes</taxon>
        <taxon>Siluridae</taxon>
        <taxon>Silurus</taxon>
    </lineage>
</organism>
<name>A0A8T0BPJ0_SILME</name>
<protein>
    <submittedName>
        <fullName evidence="1">Uncharacterized protein</fullName>
    </submittedName>
</protein>
<keyword evidence="2" id="KW-1185">Reference proteome</keyword>
<sequence>MRKRLDIFLRSAMEPYPELWGFCKKLLILSHFQATVKRGFSINKEVESDNIKEDTVVTRRLVCDYITQHGGVPLSKALLQSVARARTRYRAHLEKEKGGIIPGS</sequence>
<dbReference type="EMBL" id="JABFDY010000004">
    <property type="protein sequence ID" value="KAF7708263.1"/>
    <property type="molecule type" value="Genomic_DNA"/>
</dbReference>
<comment type="caution">
    <text evidence="1">The sequence shown here is derived from an EMBL/GenBank/DDBJ whole genome shotgun (WGS) entry which is preliminary data.</text>
</comment>
<proteinExistence type="predicted"/>